<feature type="domain" description="GST N-terminal" evidence="1">
    <location>
        <begin position="1"/>
        <end position="80"/>
    </location>
</feature>
<dbReference type="SUPFAM" id="SSF52833">
    <property type="entry name" value="Thioredoxin-like"/>
    <property type="match status" value="1"/>
</dbReference>
<dbReference type="SUPFAM" id="SSF47616">
    <property type="entry name" value="GST C-terminal domain-like"/>
    <property type="match status" value="1"/>
</dbReference>
<evidence type="ECO:0000313" key="2">
    <source>
        <dbReference type="EMBL" id="MFC7332825.1"/>
    </source>
</evidence>
<dbReference type="PANTHER" id="PTHR43968">
    <property type="match status" value="1"/>
</dbReference>
<dbReference type="PROSITE" id="PS50404">
    <property type="entry name" value="GST_NTER"/>
    <property type="match status" value="1"/>
</dbReference>
<dbReference type="EMBL" id="JBHTCM010000007">
    <property type="protein sequence ID" value="MFC7332825.1"/>
    <property type="molecule type" value="Genomic_DNA"/>
</dbReference>
<dbReference type="CDD" id="cd03205">
    <property type="entry name" value="GST_C_6"/>
    <property type="match status" value="1"/>
</dbReference>
<dbReference type="InterPro" id="IPR050983">
    <property type="entry name" value="GST_Omega/HSP26"/>
</dbReference>
<dbReference type="Pfam" id="PF13410">
    <property type="entry name" value="GST_C_2"/>
    <property type="match status" value="1"/>
</dbReference>
<dbReference type="InterPro" id="IPR036282">
    <property type="entry name" value="Glutathione-S-Trfase_C_sf"/>
</dbReference>
<evidence type="ECO:0000313" key="3">
    <source>
        <dbReference type="Proteomes" id="UP001596456"/>
    </source>
</evidence>
<dbReference type="RefSeq" id="WP_377357512.1">
    <property type="nucleotide sequence ID" value="NZ_JBHTCM010000007.1"/>
</dbReference>
<proteinExistence type="predicted"/>
<reference evidence="3" key="1">
    <citation type="journal article" date="2019" name="Int. J. Syst. Evol. Microbiol.">
        <title>The Global Catalogue of Microorganisms (GCM) 10K type strain sequencing project: providing services to taxonomists for standard genome sequencing and annotation.</title>
        <authorList>
            <consortium name="The Broad Institute Genomics Platform"/>
            <consortium name="The Broad Institute Genome Sequencing Center for Infectious Disease"/>
            <person name="Wu L."/>
            <person name="Ma J."/>
        </authorList>
    </citation>
    <scope>NUCLEOTIDE SEQUENCE [LARGE SCALE GENOMIC DNA]</scope>
    <source>
        <strain evidence="3">CGMCC 1.16275</strain>
    </source>
</reference>
<dbReference type="InterPro" id="IPR004045">
    <property type="entry name" value="Glutathione_S-Trfase_N"/>
</dbReference>
<name>A0ABW2KU16_9PROT</name>
<accession>A0ABW2KU16</accession>
<evidence type="ECO:0000259" key="1">
    <source>
        <dbReference type="PROSITE" id="PS50404"/>
    </source>
</evidence>
<comment type="caution">
    <text evidence="2">The sequence shown here is derived from an EMBL/GenBank/DDBJ whole genome shotgun (WGS) entry which is preliminary data.</text>
</comment>
<dbReference type="Gene3D" id="1.20.1050.10">
    <property type="match status" value="1"/>
</dbReference>
<keyword evidence="3" id="KW-1185">Reference proteome</keyword>
<dbReference type="Gene3D" id="3.40.30.10">
    <property type="entry name" value="Glutaredoxin"/>
    <property type="match status" value="1"/>
</dbReference>
<dbReference type="Pfam" id="PF13409">
    <property type="entry name" value="GST_N_2"/>
    <property type="match status" value="1"/>
</dbReference>
<sequence>MKLHYSQTSPFVRKVMMAAHETGLAGRIEIDPVDVWVPDSPIVRDNPLSKIPTLVTEDGLVLFDSPVICEYLDSLHTGPSLFPPPGRARWVALRQQAIADGICDAAVLRRLETLRPESQRSADWTERQRRAMARSLDRLEEEAGDLPPPDRPTIGGLAILAALGYLDFRFAHEGWRAGRSALSRWFAAASERESFRRTAPPSE</sequence>
<dbReference type="CDD" id="cd03049">
    <property type="entry name" value="GST_N_3"/>
    <property type="match status" value="1"/>
</dbReference>
<dbReference type="Proteomes" id="UP001596456">
    <property type="component" value="Unassembled WGS sequence"/>
</dbReference>
<protein>
    <submittedName>
        <fullName evidence="2">Glutathione S-transferase N-terminal domain-containing protein</fullName>
    </submittedName>
</protein>
<gene>
    <name evidence="2" type="ORF">ACFQPS_06590</name>
</gene>
<dbReference type="PANTHER" id="PTHR43968:SF6">
    <property type="entry name" value="GLUTATHIONE S-TRANSFERASE OMEGA"/>
    <property type="match status" value="1"/>
</dbReference>
<dbReference type="InterPro" id="IPR036249">
    <property type="entry name" value="Thioredoxin-like_sf"/>
</dbReference>
<organism evidence="2 3">
    <name type="scientific">Rhodocista pekingensis</name>
    <dbReference type="NCBI Taxonomy" id="201185"/>
    <lineage>
        <taxon>Bacteria</taxon>
        <taxon>Pseudomonadati</taxon>
        <taxon>Pseudomonadota</taxon>
        <taxon>Alphaproteobacteria</taxon>
        <taxon>Rhodospirillales</taxon>
        <taxon>Azospirillaceae</taxon>
        <taxon>Rhodocista</taxon>
    </lineage>
</organism>